<dbReference type="RefSeq" id="WP_271011503.1">
    <property type="nucleotide sequence ID" value="NZ_JAQIFT010000025.1"/>
</dbReference>
<dbReference type="EMBL" id="JAQIFT010000025">
    <property type="protein sequence ID" value="MDA3731037.1"/>
    <property type="molecule type" value="Genomic_DNA"/>
</dbReference>
<dbReference type="GO" id="GO:0000160">
    <property type="term" value="P:phosphorelay signal transduction system"/>
    <property type="evidence" value="ECO:0007669"/>
    <property type="project" value="InterPro"/>
</dbReference>
<comment type="function">
    <text evidence="5">May play the central regulatory role in sporulation. It may be an element of the effector pathway responsible for the activation of sporulation genes in response to nutritional stress. Spo0A may act in concert with spo0H (a sigma factor) to control the expression of some genes that are critical to the sporulation process.</text>
</comment>
<comment type="caution">
    <text evidence="9">The sequence shown here is derived from an EMBL/GenBank/DDBJ whole genome shotgun (WGS) entry which is preliminary data.</text>
</comment>
<keyword evidence="4" id="KW-0804">Transcription</keyword>
<proteinExistence type="predicted"/>
<organism evidence="9 10">
    <name type="scientific">Holtiella tumoricola</name>
    <dbReference type="NCBI Taxonomy" id="3018743"/>
    <lineage>
        <taxon>Bacteria</taxon>
        <taxon>Bacillati</taxon>
        <taxon>Bacillota</taxon>
        <taxon>Clostridia</taxon>
        <taxon>Lachnospirales</taxon>
        <taxon>Cellulosilyticaceae</taxon>
        <taxon>Holtiella</taxon>
    </lineage>
</organism>
<dbReference type="Gene3D" id="3.40.50.2300">
    <property type="match status" value="1"/>
</dbReference>
<dbReference type="GO" id="GO:0003700">
    <property type="term" value="F:DNA-binding transcription factor activity"/>
    <property type="evidence" value="ECO:0007669"/>
    <property type="project" value="InterPro"/>
</dbReference>
<keyword evidence="10" id="KW-1185">Reference proteome</keyword>
<dbReference type="AlphaFoldDB" id="A0AA42DLH7"/>
<dbReference type="InterPro" id="IPR020449">
    <property type="entry name" value="Tscrpt_reg_AraC-type_HTH"/>
</dbReference>
<evidence type="ECO:0000256" key="2">
    <source>
        <dbReference type="ARBA" id="ARBA00023015"/>
    </source>
</evidence>
<sequence length="520" mass="60869">MYNVLIVDDEKIIRIGMRTIIDWEAYGFRVAEIVSDGEQALEIIENQEIDLVITDIKMPKMDGIQLVKALKEREFEGQIIMLTSYGEFDLTRECLRYGVHDYLLKGTLRSSELAQALEAVQPKLKKRVAKTQEVDQEGKQKEQELIKEIIPKVLKDTTFTPPVAAFGKSYQFLVIKHIKSKFEQERNMDRTLKDYGTAIQNIISEVLPKRGKPFLVFEGDWCLYSLPTSSEMSHQEVLKISLQIQNLIKLYTNIKVIGVIGRSIYTTHDLVDSIEKCMQVAGMAFYCGYQDVLKEEKVHGLKDYKFKDKSTYEKQLHSAMKKGSYAEAIHTLEAYIEKLREYYIPQKQVEQILNNILHRFILDYGIYLDKNKEHLENIIDKYRKSTLLEEYHALINELIYTICTYMEQVRDKHYRKEIVEIMDYVEEHIGEKITLASIASQVNMNESYISRLFKNETGMNIINYINIRKMEKAKELLSEKNMIVKDVAYALGFEEQSYFNRMFNKYFGVNPKEYKKCTNT</sequence>
<dbReference type="InterPro" id="IPR011006">
    <property type="entry name" value="CheY-like_superfamily"/>
</dbReference>
<dbReference type="Gene3D" id="1.10.10.60">
    <property type="entry name" value="Homeodomain-like"/>
    <property type="match status" value="2"/>
</dbReference>
<dbReference type="SUPFAM" id="SSF52172">
    <property type="entry name" value="CheY-like"/>
    <property type="match status" value="1"/>
</dbReference>
<evidence type="ECO:0000259" key="8">
    <source>
        <dbReference type="PROSITE" id="PS50110"/>
    </source>
</evidence>
<dbReference type="Pfam" id="PF12833">
    <property type="entry name" value="HTH_18"/>
    <property type="match status" value="1"/>
</dbReference>
<evidence type="ECO:0000256" key="5">
    <source>
        <dbReference type="ARBA" id="ARBA00024867"/>
    </source>
</evidence>
<keyword evidence="6" id="KW-0597">Phosphoprotein</keyword>
<dbReference type="PROSITE" id="PS01124">
    <property type="entry name" value="HTH_ARAC_FAMILY_2"/>
    <property type="match status" value="1"/>
</dbReference>
<dbReference type="PROSITE" id="PS50110">
    <property type="entry name" value="RESPONSE_REGULATORY"/>
    <property type="match status" value="1"/>
</dbReference>
<dbReference type="GO" id="GO:0043565">
    <property type="term" value="F:sequence-specific DNA binding"/>
    <property type="evidence" value="ECO:0007669"/>
    <property type="project" value="InterPro"/>
</dbReference>
<feature type="domain" description="HTH araC/xylS-type" evidence="7">
    <location>
        <begin position="419"/>
        <end position="517"/>
    </location>
</feature>
<dbReference type="SUPFAM" id="SSF46689">
    <property type="entry name" value="Homeodomain-like"/>
    <property type="match status" value="2"/>
</dbReference>
<feature type="domain" description="Response regulatory" evidence="8">
    <location>
        <begin position="3"/>
        <end position="120"/>
    </location>
</feature>
<feature type="modified residue" description="4-aspartylphosphate" evidence="6">
    <location>
        <position position="55"/>
    </location>
</feature>
<accession>A0AA42DLH7</accession>
<evidence type="ECO:0000259" key="7">
    <source>
        <dbReference type="PROSITE" id="PS01124"/>
    </source>
</evidence>
<protein>
    <recommendedName>
        <fullName evidence="1">Stage 0 sporulation protein A homolog</fullName>
    </recommendedName>
</protein>
<evidence type="ECO:0000256" key="1">
    <source>
        <dbReference type="ARBA" id="ARBA00018672"/>
    </source>
</evidence>
<dbReference type="InterPro" id="IPR018060">
    <property type="entry name" value="HTH_AraC"/>
</dbReference>
<dbReference type="InterPro" id="IPR001789">
    <property type="entry name" value="Sig_transdc_resp-reg_receiver"/>
</dbReference>
<reference evidence="9" key="1">
    <citation type="journal article" date="2023" name="Int. J. Syst. Evol. Microbiol.">
        <title>&lt;i&gt;Holtiella tumoricola&lt;/i&gt; gen. nov. sp. nov., isolated from a human clinical sample.</title>
        <authorList>
            <person name="Allen-Vercoe E."/>
            <person name="Daigneault M.C."/>
            <person name="Vancuren S.J."/>
            <person name="Cochrane K."/>
            <person name="O'Neal L.L."/>
            <person name="Sankaranarayanan K."/>
            <person name="Lawson P.A."/>
        </authorList>
    </citation>
    <scope>NUCLEOTIDE SEQUENCE</scope>
    <source>
        <strain evidence="9">CC70A</strain>
    </source>
</reference>
<evidence type="ECO:0000313" key="9">
    <source>
        <dbReference type="EMBL" id="MDA3731037.1"/>
    </source>
</evidence>
<keyword evidence="3" id="KW-0238">DNA-binding</keyword>
<evidence type="ECO:0000256" key="4">
    <source>
        <dbReference type="ARBA" id="ARBA00023163"/>
    </source>
</evidence>
<keyword evidence="2" id="KW-0805">Transcription regulation</keyword>
<dbReference type="PANTHER" id="PTHR43280:SF28">
    <property type="entry name" value="HTH-TYPE TRANSCRIPTIONAL ACTIVATOR RHAS"/>
    <property type="match status" value="1"/>
</dbReference>
<dbReference type="PROSITE" id="PS00041">
    <property type="entry name" value="HTH_ARAC_FAMILY_1"/>
    <property type="match status" value="1"/>
</dbReference>
<dbReference type="Pfam" id="PF00072">
    <property type="entry name" value="Response_reg"/>
    <property type="match status" value="1"/>
</dbReference>
<gene>
    <name evidence="9" type="ORF">PBV87_05985</name>
</gene>
<dbReference type="PRINTS" id="PR00032">
    <property type="entry name" value="HTHARAC"/>
</dbReference>
<name>A0AA42DLH7_9FIRM</name>
<dbReference type="SMART" id="SM00448">
    <property type="entry name" value="REC"/>
    <property type="match status" value="1"/>
</dbReference>
<evidence type="ECO:0000256" key="3">
    <source>
        <dbReference type="ARBA" id="ARBA00023125"/>
    </source>
</evidence>
<evidence type="ECO:0000313" key="10">
    <source>
        <dbReference type="Proteomes" id="UP001169242"/>
    </source>
</evidence>
<dbReference type="InterPro" id="IPR018062">
    <property type="entry name" value="HTH_AraC-typ_CS"/>
</dbReference>
<dbReference type="SMART" id="SM00342">
    <property type="entry name" value="HTH_ARAC"/>
    <property type="match status" value="1"/>
</dbReference>
<dbReference type="CDD" id="cd17536">
    <property type="entry name" value="REC_YesN-like"/>
    <property type="match status" value="1"/>
</dbReference>
<dbReference type="PANTHER" id="PTHR43280">
    <property type="entry name" value="ARAC-FAMILY TRANSCRIPTIONAL REGULATOR"/>
    <property type="match status" value="1"/>
</dbReference>
<dbReference type="Proteomes" id="UP001169242">
    <property type="component" value="Unassembled WGS sequence"/>
</dbReference>
<dbReference type="InterPro" id="IPR009057">
    <property type="entry name" value="Homeodomain-like_sf"/>
</dbReference>
<evidence type="ECO:0000256" key="6">
    <source>
        <dbReference type="PROSITE-ProRule" id="PRU00169"/>
    </source>
</evidence>